<feature type="domain" description="Tape measure protein N-terminal" evidence="4">
    <location>
        <begin position="109"/>
        <end position="292"/>
    </location>
</feature>
<dbReference type="Proteomes" id="UP000297861">
    <property type="component" value="Unassembled WGS sequence"/>
</dbReference>
<evidence type="ECO:0000256" key="2">
    <source>
        <dbReference type="SAM" id="Coils"/>
    </source>
</evidence>
<evidence type="ECO:0000313" key="6">
    <source>
        <dbReference type="Proteomes" id="UP000297861"/>
    </source>
</evidence>
<keyword evidence="6" id="KW-1185">Reference proteome</keyword>
<proteinExistence type="predicted"/>
<dbReference type="Pfam" id="PF20155">
    <property type="entry name" value="TMP_3"/>
    <property type="match status" value="1"/>
</dbReference>
<evidence type="ECO:0000256" key="1">
    <source>
        <dbReference type="ARBA" id="ARBA00023054"/>
    </source>
</evidence>
<feature type="region of interest" description="Disordered" evidence="3">
    <location>
        <begin position="920"/>
        <end position="973"/>
    </location>
</feature>
<dbReference type="PANTHER" id="PTHR23160:SF19">
    <property type="entry name" value="MYOSIN HEAVY CHAIN-RELATED PROTEIN"/>
    <property type="match status" value="1"/>
</dbReference>
<gene>
    <name evidence="5" type="ORF">E2605_07545</name>
</gene>
<feature type="coiled-coil region" evidence="2">
    <location>
        <begin position="1441"/>
        <end position="1468"/>
    </location>
</feature>
<reference evidence="5 6" key="1">
    <citation type="submission" date="2019-03" db="EMBL/GenBank/DDBJ databases">
        <title>San Antonio Military Medical Center submission to MRSN (WRAIR), pending publication.</title>
        <authorList>
            <person name="Blyth D.M."/>
            <person name="Mccarthy S.L."/>
            <person name="Schall S.E."/>
            <person name="Stam J.A."/>
            <person name="Ong A.C."/>
            <person name="Mcgann P.T."/>
        </authorList>
    </citation>
    <scope>NUCLEOTIDE SEQUENCE [LARGE SCALE GENOMIC DNA]</scope>
    <source>
        <strain evidence="5 6">MRSN571793</strain>
    </source>
</reference>
<sequence>MANSAINISANAQEVINLRKRIDELKAALSSMRQSADPKAYNKLNSELQTTSIRYYRLIGDIQRYTVAQQQAERATSKSSDSLTDLLKKGAALAGVTFGAEKIRELGMEIIKVHGEMQQLDIAFSTMLKSQEKADALMSGLKTFATDTPFGLMDSAKGAKQLLAYGTTAENIIGDLKMLGNVASGVSAPLGDIVYLYGTLRSQGRAYAVDIRQFAGRGIPIYAELAKVLKVNVDQVNELVSAGKVGFPEVEQAFKNMTSGGGMFEGLMEKQTASVTGQIEKLKDNIQFMFDAIGTSSEGAIYGAIDGASTLVENYQAVGEALTALIATYGTYKAILIADTAIQGVRTSAMYTAEAAELSKLLTVEQAANVSKQNLTKGTSEYVAAIKAEIATAAESAQTKLAEQQADLNALMTKREQAREQMVNSQAKVQLLKQELAQTIVNTQAEIEASLKKRMAVESEKQSRAALSIVRLQERKDAAIEQARALKEQEASAEKIAAKNREIASIQAKIAVARQEEIQHGRNVAAARAELKAGVDLSANKAVQTATTNLNTATQQANSAATQYNTLQRRYQVDWDKVQATQQAVNTAVTNANTVATSANITVTQLLTAAKAKLWTATKNLFSVLVPNPYILVAAAVIGAGYAIYKYATYTTEAEKAIIKFNEEARNQINELNGVFDAYKKANEGTEEKKKLLEIIKTKYGDYIKSLIDEKGRINDVEAAQRMANQALKESIALKIKNDSITETTTKEVKKQANALSGIRDIITGQDRGDEVANMITSRVGEIFSDETKSLEDITKEAYDFLRNNDVYRTDRDGAIGKTVDSYILDLLKSAKRLRSEKKDIENSFKGLIQGDPINVYVPDRGDLSETKSYVEWEKQYNKELKDLQKERKSIENNDAKLSEKALKKKLEDIDSQIKMKQDQIKDLTTKTPKQQDQENSKAETAAEKRLEAQRKIDESDRQRQSEKLAFDNEMRQKSIDNMEDGFDKQSALLKLNYDKDIQAIEEYKDKMSKAQYTEAKNQYTSKHGDDKGFEGYFSSLKGEDLSKIMPSGLRSKDITANVNAYTKAANEAFDKGGRDINKNIALIMQEERLAFASELDQRLASVRSHFKDQKKAVESASKDWIELNNLENQAIETVKAEHNTKLIQMDNEYKEKAIEISTDLFFFQSDKDAALLKQKIANNDKYINALKKEFTVQTKLDYDTLDEDALDNLAKQYPDIVYAIRRAKQEQNGFNKEIAKTPAQKLKELKSLFDDISGVVGDITGVDFSMISNAIGGIASFAEKDYIGAASSGIGILSTAISGMVSQSAKHAAIQAEIVKLQQQYNIDLRQQNFDLVESINYARAFRQNLEALNWLVEKGFISDVDYSAWDALNEQYKIAQDNFDKASKSYEDYIKGSEDWLKSIDNEAYLRYNKDARGILEDWKNGVIDTEEAIKRMAETTNIGDLRDQINSAKEETDKWKDEIVDLSKQMDEFATGTEFDSFLSDAMSAMQDMKSGVADLADFTENSLKNAVLSSFKYKVLSNALEPMYNQLADLFLADTLDKDAVSKWGVDLESLLGEYADKLEEVYKSLGLDFSDSSTSQSASSGYSTSMSQDTGEAIEGRMTAMQMNLISIDGNVARIAEWAQPFDMKYNVDVLTAPLSALSESCQRIELMLEQNRNIAIQSYYELKDINKQTKELYPMRIDTQAIRKSLESL</sequence>
<keyword evidence="1 2" id="KW-0175">Coiled coil</keyword>
<accession>A0A4Y8L3C6</accession>
<protein>
    <recommendedName>
        <fullName evidence="4">Tape measure protein N-terminal domain-containing protein</fullName>
    </recommendedName>
</protein>
<feature type="coiled-coil region" evidence="2">
    <location>
        <begin position="394"/>
        <end position="516"/>
    </location>
</feature>
<organism evidence="5 6">
    <name type="scientific">Dysgonomonas capnocytophagoides</name>
    <dbReference type="NCBI Taxonomy" id="45254"/>
    <lineage>
        <taxon>Bacteria</taxon>
        <taxon>Pseudomonadati</taxon>
        <taxon>Bacteroidota</taxon>
        <taxon>Bacteroidia</taxon>
        <taxon>Bacteroidales</taxon>
        <taxon>Dysgonomonadaceae</taxon>
        <taxon>Dysgonomonas</taxon>
    </lineage>
</organism>
<name>A0A4Y8L3C6_9BACT</name>
<comment type="caution">
    <text evidence="5">The sequence shown here is derived from an EMBL/GenBank/DDBJ whole genome shotgun (WGS) entry which is preliminary data.</text>
</comment>
<dbReference type="PANTHER" id="PTHR23160">
    <property type="entry name" value="SYNAPTONEMAL COMPLEX PROTEIN-RELATED"/>
    <property type="match status" value="1"/>
</dbReference>
<evidence type="ECO:0000256" key="3">
    <source>
        <dbReference type="SAM" id="MobiDB-lite"/>
    </source>
</evidence>
<dbReference type="EMBL" id="SOML01000004">
    <property type="protein sequence ID" value="TFD96664.1"/>
    <property type="molecule type" value="Genomic_DNA"/>
</dbReference>
<dbReference type="InterPro" id="IPR013491">
    <property type="entry name" value="Tape_meas_N"/>
</dbReference>
<dbReference type="OrthoDB" id="1414895at2"/>
<evidence type="ECO:0000313" key="5">
    <source>
        <dbReference type="EMBL" id="TFD96664.1"/>
    </source>
</evidence>
<dbReference type="RefSeq" id="WP_134435986.1">
    <property type="nucleotide sequence ID" value="NZ_SOML01000004.1"/>
</dbReference>
<feature type="coiled-coil region" evidence="2">
    <location>
        <begin position="8"/>
        <end position="35"/>
    </location>
</feature>
<evidence type="ECO:0000259" key="4">
    <source>
        <dbReference type="Pfam" id="PF20155"/>
    </source>
</evidence>